<comment type="caution">
    <text evidence="2">The sequence shown here is derived from an EMBL/GenBank/DDBJ whole genome shotgun (WGS) entry which is preliminary data.</text>
</comment>
<gene>
    <name evidence="2" type="ORF">OR16_40269</name>
</gene>
<reference evidence="2 3" key="1">
    <citation type="journal article" date="2012" name="J. Bacteriol.">
        <title>De Novo Genome Project of Cupriavidus basilensis OR16.</title>
        <authorList>
            <person name="Cserhati M."/>
            <person name="Kriszt B."/>
            <person name="Szoboszlay S."/>
            <person name="Toth A."/>
            <person name="Szabo I."/>
            <person name="Tancsics A."/>
            <person name="Nagy I."/>
            <person name="Horvath B."/>
            <person name="Nagy I."/>
            <person name="Kukolya J."/>
        </authorList>
    </citation>
    <scope>NUCLEOTIDE SEQUENCE [LARGE SCALE GENOMIC DNA]</scope>
    <source>
        <strain evidence="2 3">OR16</strain>
    </source>
</reference>
<evidence type="ECO:0000313" key="3">
    <source>
        <dbReference type="Proteomes" id="UP000005808"/>
    </source>
</evidence>
<dbReference type="InterPro" id="IPR007138">
    <property type="entry name" value="ABM_dom"/>
</dbReference>
<dbReference type="AlphaFoldDB" id="H1SHV1"/>
<dbReference type="Gene3D" id="3.30.70.100">
    <property type="match status" value="1"/>
</dbReference>
<protein>
    <recommendedName>
        <fullName evidence="1">ABM domain-containing protein</fullName>
    </recommendedName>
</protein>
<name>H1SHV1_9BURK</name>
<dbReference type="PATRIC" id="fig|1127483.3.peg.8006"/>
<dbReference type="PROSITE" id="PS51725">
    <property type="entry name" value="ABM"/>
    <property type="match status" value="1"/>
</dbReference>
<evidence type="ECO:0000313" key="2">
    <source>
        <dbReference type="EMBL" id="EHP37876.1"/>
    </source>
</evidence>
<evidence type="ECO:0000259" key="1">
    <source>
        <dbReference type="PROSITE" id="PS51725"/>
    </source>
</evidence>
<dbReference type="InterPro" id="IPR011008">
    <property type="entry name" value="Dimeric_a/b-barrel"/>
</dbReference>
<dbReference type="RefSeq" id="WP_006164155.1">
    <property type="nucleotide sequence ID" value="NZ_AHJE01000172.1"/>
</dbReference>
<dbReference type="OrthoDB" id="678044at2"/>
<dbReference type="Pfam" id="PF03992">
    <property type="entry name" value="ABM"/>
    <property type="match status" value="1"/>
</dbReference>
<organism evidence="2 3">
    <name type="scientific">Cupriavidus basilensis OR16</name>
    <dbReference type="NCBI Taxonomy" id="1127483"/>
    <lineage>
        <taxon>Bacteria</taxon>
        <taxon>Pseudomonadati</taxon>
        <taxon>Pseudomonadota</taxon>
        <taxon>Betaproteobacteria</taxon>
        <taxon>Burkholderiales</taxon>
        <taxon>Burkholderiaceae</taxon>
        <taxon>Cupriavidus</taxon>
    </lineage>
</organism>
<dbReference type="SUPFAM" id="SSF54909">
    <property type="entry name" value="Dimeric alpha+beta barrel"/>
    <property type="match status" value="1"/>
</dbReference>
<feature type="domain" description="ABM" evidence="1">
    <location>
        <begin position="5"/>
        <end position="95"/>
    </location>
</feature>
<accession>H1SHV1</accession>
<sequence length="107" mass="12658">MSEHIAFIVHLPGKPEHRDELESSLLDVLEQMAKEPDFVNTYLHRSVEDPDTLVLYETWACSPAYFQAHHLNRPYRQAYEQALPRLLKRERTLEFLKPLRAFEKPAK</sequence>
<dbReference type="Proteomes" id="UP000005808">
    <property type="component" value="Unassembled WGS sequence"/>
</dbReference>
<proteinExistence type="predicted"/>
<dbReference type="EMBL" id="AHJE01000172">
    <property type="protein sequence ID" value="EHP37876.1"/>
    <property type="molecule type" value="Genomic_DNA"/>
</dbReference>